<evidence type="ECO:0000313" key="2">
    <source>
        <dbReference type="EMBL" id="KAF7811780.1"/>
    </source>
</evidence>
<organism evidence="2 3">
    <name type="scientific">Senna tora</name>
    <dbReference type="NCBI Taxonomy" id="362788"/>
    <lineage>
        <taxon>Eukaryota</taxon>
        <taxon>Viridiplantae</taxon>
        <taxon>Streptophyta</taxon>
        <taxon>Embryophyta</taxon>
        <taxon>Tracheophyta</taxon>
        <taxon>Spermatophyta</taxon>
        <taxon>Magnoliopsida</taxon>
        <taxon>eudicotyledons</taxon>
        <taxon>Gunneridae</taxon>
        <taxon>Pentapetalae</taxon>
        <taxon>rosids</taxon>
        <taxon>fabids</taxon>
        <taxon>Fabales</taxon>
        <taxon>Fabaceae</taxon>
        <taxon>Caesalpinioideae</taxon>
        <taxon>Cassia clade</taxon>
        <taxon>Senna</taxon>
    </lineage>
</organism>
<comment type="caution">
    <text evidence="2">The sequence shown here is derived from an EMBL/GenBank/DDBJ whole genome shotgun (WGS) entry which is preliminary data.</text>
</comment>
<dbReference type="OrthoDB" id="1897212at2759"/>
<protein>
    <submittedName>
        <fullName evidence="2">Auxin-induced protein x15</fullName>
    </submittedName>
</protein>
<comment type="similarity">
    <text evidence="1">Belongs to the ARG7 family.</text>
</comment>
<dbReference type="PANTHER" id="PTHR31374:SF281">
    <property type="entry name" value="INDOLE-3-ACETIC ACID-INDUCED PROTEIN ARG7-LIKE"/>
    <property type="match status" value="1"/>
</dbReference>
<keyword evidence="3" id="KW-1185">Reference proteome</keyword>
<name>A0A834SX05_9FABA</name>
<reference evidence="2" key="1">
    <citation type="submission" date="2020-09" db="EMBL/GenBank/DDBJ databases">
        <title>Genome-Enabled Discovery of Anthraquinone Biosynthesis in Senna tora.</title>
        <authorList>
            <person name="Kang S.-H."/>
            <person name="Pandey R.P."/>
            <person name="Lee C.-M."/>
            <person name="Sim J.-S."/>
            <person name="Jeong J.-T."/>
            <person name="Choi B.-S."/>
            <person name="Jung M."/>
            <person name="Ginzburg D."/>
            <person name="Zhao K."/>
            <person name="Won S.Y."/>
            <person name="Oh T.-J."/>
            <person name="Yu Y."/>
            <person name="Kim N.-H."/>
            <person name="Lee O.R."/>
            <person name="Lee T.-H."/>
            <person name="Bashyal P."/>
            <person name="Kim T.-S."/>
            <person name="Lee W.-H."/>
            <person name="Kawkins C."/>
            <person name="Kim C.-K."/>
            <person name="Kim J.S."/>
            <person name="Ahn B.O."/>
            <person name="Rhee S.Y."/>
            <person name="Sohng J.K."/>
        </authorList>
    </citation>
    <scope>NUCLEOTIDE SEQUENCE</scope>
    <source>
        <tissue evidence="2">Leaf</tissue>
    </source>
</reference>
<accession>A0A834SX05</accession>
<dbReference type="GO" id="GO:0009733">
    <property type="term" value="P:response to auxin"/>
    <property type="evidence" value="ECO:0007669"/>
    <property type="project" value="InterPro"/>
</dbReference>
<evidence type="ECO:0000313" key="3">
    <source>
        <dbReference type="Proteomes" id="UP000634136"/>
    </source>
</evidence>
<dbReference type="Pfam" id="PF02519">
    <property type="entry name" value="Auxin_inducible"/>
    <property type="match status" value="1"/>
</dbReference>
<dbReference type="InterPro" id="IPR003676">
    <property type="entry name" value="SAUR_fam"/>
</dbReference>
<dbReference type="AlphaFoldDB" id="A0A834SX05"/>
<dbReference type="EMBL" id="JAAIUW010000010">
    <property type="protein sequence ID" value="KAF7811780.1"/>
    <property type="molecule type" value="Genomic_DNA"/>
</dbReference>
<evidence type="ECO:0000256" key="1">
    <source>
        <dbReference type="ARBA" id="ARBA00006974"/>
    </source>
</evidence>
<sequence length="96" mass="10893">MGKKEEAKGTPKGHFVVYVGKEMARFVVPMAYLKSPIFQKLLEKAADEYGYDHPNGIVLPCNASSFLRLVHVLDKTLAMAPFVDRGLLWFTLKFKF</sequence>
<proteinExistence type="inferred from homology"/>
<dbReference type="PANTHER" id="PTHR31374">
    <property type="entry name" value="AUXIN-INDUCED PROTEIN-LIKE-RELATED"/>
    <property type="match status" value="1"/>
</dbReference>
<gene>
    <name evidence="2" type="ORF">G2W53_032756</name>
</gene>
<dbReference type="Proteomes" id="UP000634136">
    <property type="component" value="Unassembled WGS sequence"/>
</dbReference>